<evidence type="ECO:0000256" key="1">
    <source>
        <dbReference type="ARBA" id="ARBA00022723"/>
    </source>
</evidence>
<reference evidence="7" key="1">
    <citation type="journal article" date="2020" name="Stud. Mycol.">
        <title>101 Dothideomycetes genomes: a test case for predicting lifestyles and emergence of pathogens.</title>
        <authorList>
            <person name="Haridas S."/>
            <person name="Albert R."/>
            <person name="Binder M."/>
            <person name="Bloem J."/>
            <person name="Labutti K."/>
            <person name="Salamov A."/>
            <person name="Andreopoulos B."/>
            <person name="Baker S."/>
            <person name="Barry K."/>
            <person name="Bills G."/>
            <person name="Bluhm B."/>
            <person name="Cannon C."/>
            <person name="Castanera R."/>
            <person name="Culley D."/>
            <person name="Daum C."/>
            <person name="Ezra D."/>
            <person name="Gonzalez J."/>
            <person name="Henrissat B."/>
            <person name="Kuo A."/>
            <person name="Liang C."/>
            <person name="Lipzen A."/>
            <person name="Lutzoni F."/>
            <person name="Magnuson J."/>
            <person name="Mondo S."/>
            <person name="Nolan M."/>
            <person name="Ohm R."/>
            <person name="Pangilinan J."/>
            <person name="Park H.-J."/>
            <person name="Ramirez L."/>
            <person name="Alfaro M."/>
            <person name="Sun H."/>
            <person name="Tritt A."/>
            <person name="Yoshinaga Y."/>
            <person name="Zwiers L.-H."/>
            <person name="Turgeon B."/>
            <person name="Goodwin S."/>
            <person name="Spatafora J."/>
            <person name="Crous P."/>
            <person name="Grigoriev I."/>
        </authorList>
    </citation>
    <scope>NUCLEOTIDE SEQUENCE</scope>
    <source>
        <strain evidence="7">CBS 115976</strain>
    </source>
</reference>
<feature type="domain" description="C2H2-type" evidence="6">
    <location>
        <begin position="813"/>
        <end position="838"/>
    </location>
</feature>
<feature type="domain" description="C2H2-type" evidence="6">
    <location>
        <begin position="785"/>
        <end position="812"/>
    </location>
</feature>
<evidence type="ECO:0000313" key="7">
    <source>
        <dbReference type="EMBL" id="KAF2664316.1"/>
    </source>
</evidence>
<dbReference type="InterPro" id="IPR027417">
    <property type="entry name" value="P-loop_NTPase"/>
</dbReference>
<organism evidence="7 8">
    <name type="scientific">Microthyrium microscopicum</name>
    <dbReference type="NCBI Taxonomy" id="703497"/>
    <lineage>
        <taxon>Eukaryota</taxon>
        <taxon>Fungi</taxon>
        <taxon>Dikarya</taxon>
        <taxon>Ascomycota</taxon>
        <taxon>Pezizomycotina</taxon>
        <taxon>Dothideomycetes</taxon>
        <taxon>Dothideomycetes incertae sedis</taxon>
        <taxon>Microthyriales</taxon>
        <taxon>Microthyriaceae</taxon>
        <taxon>Microthyrium</taxon>
    </lineage>
</organism>
<evidence type="ECO:0000256" key="2">
    <source>
        <dbReference type="ARBA" id="ARBA00022737"/>
    </source>
</evidence>
<dbReference type="InterPro" id="IPR013087">
    <property type="entry name" value="Znf_C2H2_type"/>
</dbReference>
<dbReference type="SUPFAM" id="SSF57667">
    <property type="entry name" value="beta-beta-alpha zinc fingers"/>
    <property type="match status" value="1"/>
</dbReference>
<protein>
    <recommendedName>
        <fullName evidence="6">C2H2-type domain-containing protein</fullName>
    </recommendedName>
</protein>
<dbReference type="PROSITE" id="PS00028">
    <property type="entry name" value="ZINC_FINGER_C2H2_1"/>
    <property type="match status" value="2"/>
</dbReference>
<dbReference type="Pfam" id="PF22939">
    <property type="entry name" value="WHD_GPIID"/>
    <property type="match status" value="1"/>
</dbReference>
<evidence type="ECO:0000256" key="4">
    <source>
        <dbReference type="ARBA" id="ARBA00022833"/>
    </source>
</evidence>
<dbReference type="EMBL" id="MU004243">
    <property type="protein sequence ID" value="KAF2664316.1"/>
    <property type="molecule type" value="Genomic_DNA"/>
</dbReference>
<dbReference type="InterPro" id="IPR056884">
    <property type="entry name" value="NPHP3-like_N"/>
</dbReference>
<accession>A0A6A6TY01</accession>
<keyword evidence="3 5" id="KW-0863">Zinc-finger</keyword>
<dbReference type="PROSITE" id="PS50157">
    <property type="entry name" value="ZINC_FINGER_C2H2_2"/>
    <property type="match status" value="2"/>
</dbReference>
<dbReference type="GO" id="GO:0008270">
    <property type="term" value="F:zinc ion binding"/>
    <property type="evidence" value="ECO:0007669"/>
    <property type="project" value="UniProtKB-KW"/>
</dbReference>
<dbReference type="PANTHER" id="PTHR10039">
    <property type="entry name" value="AMELOGENIN"/>
    <property type="match status" value="1"/>
</dbReference>
<keyword evidence="4" id="KW-0862">Zinc</keyword>
<keyword evidence="8" id="KW-1185">Reference proteome</keyword>
<keyword evidence="1" id="KW-0479">Metal-binding</keyword>
<dbReference type="Proteomes" id="UP000799302">
    <property type="component" value="Unassembled WGS sequence"/>
</dbReference>
<keyword evidence="2" id="KW-0677">Repeat</keyword>
<dbReference type="InterPro" id="IPR054471">
    <property type="entry name" value="GPIID_WHD"/>
</dbReference>
<dbReference type="Gene3D" id="3.30.160.60">
    <property type="entry name" value="Classic Zinc Finger"/>
    <property type="match status" value="2"/>
</dbReference>
<dbReference type="PANTHER" id="PTHR10039:SF14">
    <property type="entry name" value="NACHT DOMAIN-CONTAINING PROTEIN"/>
    <property type="match status" value="1"/>
</dbReference>
<proteinExistence type="predicted"/>
<dbReference type="OrthoDB" id="21416at2759"/>
<dbReference type="FunFam" id="3.30.160.60:FF:002343">
    <property type="entry name" value="Zinc finger protein 33A"/>
    <property type="match status" value="1"/>
</dbReference>
<name>A0A6A6TY01_9PEZI</name>
<dbReference type="SUPFAM" id="SSF52540">
    <property type="entry name" value="P-loop containing nucleoside triphosphate hydrolases"/>
    <property type="match status" value="1"/>
</dbReference>
<evidence type="ECO:0000256" key="3">
    <source>
        <dbReference type="ARBA" id="ARBA00022771"/>
    </source>
</evidence>
<dbReference type="InterPro" id="IPR036236">
    <property type="entry name" value="Znf_C2H2_sf"/>
</dbReference>
<dbReference type="AlphaFoldDB" id="A0A6A6TY01"/>
<dbReference type="Pfam" id="PF24883">
    <property type="entry name" value="NPHP3_N"/>
    <property type="match status" value="1"/>
</dbReference>
<sequence>MHRVTCWLYADILEFHIKAQRLFSYRGWKQLFKANWKQFRDCRFQGILGNLQRHNNSTELLSRLVDADSRSDISLQLLEKLNTYELERETVLMTLHKDEEDQMYKKYRRVLEWLTIPRPADDKGMQKQTYVQISDHEYFCGVRKNNPGSGDWIMRDQRILSWMEDDTPSNPVVWLHGIPGAGKTILVSRIVEECQKRVEFKTSFFYCNASDPNRTSYLSILTGLLVHMVSQERSLVPFFFSKINSSGQETLKSHQLAEGLFRISCERISKHFVMIDGLDESPSKERKLLLSFLAEVVEHMEEQPGSFRLLIASQCEPDIAEALHKSSQKRPSFSIQNLAIQQKDNKEEIESFVNERVGRIEAKFDLEIQQSECIKKLVSTRANGMFLYATLVLENLDAQDCKINVVAELDDDKFPSKLADAYERILSRLERQWKHTSRVWSQITRLLGWMICAKRPLKRYELQCAFGLDLTDEHENLHCSEAIGSIGQLAKKCGILIRELPGERLELVHNTARFYLVQTRYIMELDVECQLATLCLRYLCMDFFDSKHDDDKVQVSVMTGWLAMQEYAVSKWFQHLSALASVLSKEGFKVQGNLTALEALCDSLSPFVLRYQDDIPDQTLHHGVKRDFAHLADEEVYPDLTLIMSHVSRHMEKGQIPRNEVCFESLNKALQRNRKLVEKLSDSFTRYTDEGKALRQYYGLKRFKCSFINCLNFYEGFNNAKARDQHVDKHRRPWNCEVPDCTFSDFGFTSNKELEKHVRDYHPDQMDLSEVFKLKPKPETPQSRHICPLCAKSFSRKLHKDAHMRSHNGEKPFACTECGRAFTRDNDRKRHEKIHDRR</sequence>
<evidence type="ECO:0000259" key="6">
    <source>
        <dbReference type="PROSITE" id="PS50157"/>
    </source>
</evidence>
<gene>
    <name evidence="7" type="ORF">BT63DRAFT_105847</name>
</gene>
<evidence type="ECO:0000256" key="5">
    <source>
        <dbReference type="PROSITE-ProRule" id="PRU00042"/>
    </source>
</evidence>
<dbReference type="SMART" id="SM00355">
    <property type="entry name" value="ZnF_C2H2"/>
    <property type="match status" value="4"/>
</dbReference>
<dbReference type="Gene3D" id="3.40.50.300">
    <property type="entry name" value="P-loop containing nucleotide triphosphate hydrolases"/>
    <property type="match status" value="1"/>
</dbReference>
<evidence type="ECO:0000313" key="8">
    <source>
        <dbReference type="Proteomes" id="UP000799302"/>
    </source>
</evidence>